<dbReference type="SUPFAM" id="SSF56563">
    <property type="entry name" value="Major capsid protein gp5"/>
    <property type="match status" value="1"/>
</dbReference>
<dbReference type="RefSeq" id="WP_068213386.1">
    <property type="nucleotide sequence ID" value="NZ_LZIT01000286.1"/>
</dbReference>
<organism evidence="3 4">
    <name type="scientific">Mycobacterium alsense</name>
    <dbReference type="NCBI Taxonomy" id="324058"/>
    <lineage>
        <taxon>Bacteria</taxon>
        <taxon>Bacillati</taxon>
        <taxon>Actinomycetota</taxon>
        <taxon>Actinomycetes</taxon>
        <taxon>Mycobacteriales</taxon>
        <taxon>Mycobacteriaceae</taxon>
        <taxon>Mycobacterium</taxon>
    </lineage>
</organism>
<dbReference type="InterPro" id="IPR024455">
    <property type="entry name" value="Phage_capsid"/>
</dbReference>
<gene>
    <name evidence="3" type="ORF">A5672_27190</name>
</gene>
<dbReference type="NCBIfam" id="TIGR01554">
    <property type="entry name" value="major_cap_HK97"/>
    <property type="match status" value="1"/>
</dbReference>
<sequence>MTINMTREQAAARLEAIHERLTELQGKHRLSRADEQEVTELGAEFDQLTAHVEKLDRTRAIAMAAGEGGGGLRLERGSQDYDPYVGRDAAASRASDGQREQALRTVERAVKAGTLDARAATVVEGLCENGLDLERSWSQRWVTDTGSPEYKSAFRKLLLHGEQRAGLEFTPAERSAFERVARLKAEERAMSLTPSTGGYLVPFEVDMNINLVNAGSINPLLTWARVVHSISDTWHGINSNGVVSEWLAEAAEASDASPTLAEPAIPNYKASTFVPYSVELAMDAVDLVSQLAQLISDSQTQLLNEAWTNGAGTGGPTGLVHALTGSSSVVNAGTAATITAADVRALQNTLGPRWQANAKWLGNLAAINAIAALETPNGAIQFPSIQSEPRALLGRPVGEASNMDGSLAAGTNALIYGDFNQFVISQRIGTSVELIPQIFGANRRPTGQRGLWAWSRWGSDCLNTASFRMLKV</sequence>
<protein>
    <recommendedName>
        <fullName evidence="2">Phage capsid-like C-terminal domain-containing protein</fullName>
    </recommendedName>
</protein>
<name>A0ABD6NVU1_9MYCO</name>
<evidence type="ECO:0000313" key="3">
    <source>
        <dbReference type="EMBL" id="OBG30970.1"/>
    </source>
</evidence>
<evidence type="ECO:0000256" key="1">
    <source>
        <dbReference type="ARBA" id="ARBA00004328"/>
    </source>
</evidence>
<comment type="caution">
    <text evidence="3">The sequence shown here is derived from an EMBL/GenBank/DDBJ whole genome shotgun (WGS) entry which is preliminary data.</text>
</comment>
<dbReference type="EMBL" id="LZIT01000286">
    <property type="protein sequence ID" value="OBG30970.1"/>
    <property type="molecule type" value="Genomic_DNA"/>
</dbReference>
<dbReference type="InterPro" id="IPR054612">
    <property type="entry name" value="Phage_capsid-like_C"/>
</dbReference>
<accession>A0ABD6NVU1</accession>
<evidence type="ECO:0000313" key="4">
    <source>
        <dbReference type="Proteomes" id="UP000092086"/>
    </source>
</evidence>
<dbReference type="AlphaFoldDB" id="A0ABD6NVU1"/>
<feature type="domain" description="Phage capsid-like C-terminal" evidence="2">
    <location>
        <begin position="197"/>
        <end position="471"/>
    </location>
</feature>
<evidence type="ECO:0000259" key="2">
    <source>
        <dbReference type="Pfam" id="PF05065"/>
    </source>
</evidence>
<reference evidence="3 4" key="1">
    <citation type="submission" date="2016-06" db="EMBL/GenBank/DDBJ databases">
        <authorList>
            <person name="Sutton G."/>
            <person name="Brinkac L."/>
            <person name="Sanka R."/>
            <person name="Adams M."/>
            <person name="Lau E."/>
            <person name="Sam S."/>
            <person name="Sreng N."/>
            <person name="Him V."/>
            <person name="Kerleguer A."/>
            <person name="Cheng S."/>
        </authorList>
    </citation>
    <scope>NUCLEOTIDE SEQUENCE [LARGE SCALE GENOMIC DNA]</scope>
    <source>
        <strain evidence="3 4">E2978</strain>
    </source>
</reference>
<comment type="subcellular location">
    <subcellularLocation>
        <location evidence="1">Virion</location>
    </subcellularLocation>
</comment>
<proteinExistence type="predicted"/>
<dbReference type="Pfam" id="PF05065">
    <property type="entry name" value="Phage_capsid"/>
    <property type="match status" value="1"/>
</dbReference>
<dbReference type="Proteomes" id="UP000092086">
    <property type="component" value="Unassembled WGS sequence"/>
</dbReference>